<dbReference type="PROSITE" id="PS50846">
    <property type="entry name" value="HMA_2"/>
    <property type="match status" value="1"/>
</dbReference>
<feature type="domain" description="HMA" evidence="12">
    <location>
        <begin position="25"/>
        <end position="91"/>
    </location>
</feature>
<evidence type="ECO:0000256" key="2">
    <source>
        <dbReference type="ARBA" id="ARBA00005938"/>
    </source>
</evidence>
<dbReference type="RefSeq" id="WP_352890081.1">
    <property type="nucleotide sequence ID" value="NZ_JBEPIJ010000014.1"/>
</dbReference>
<comment type="subunit">
    <text evidence="3">Monomer.</text>
</comment>
<gene>
    <name evidence="10 13" type="primary">merP</name>
    <name evidence="13" type="ORF">ABSH63_12035</name>
</gene>
<keyword evidence="7 10" id="KW-0574">Periplasm</keyword>
<dbReference type="PROSITE" id="PS01047">
    <property type="entry name" value="HMA_1"/>
    <property type="match status" value="1"/>
</dbReference>
<evidence type="ECO:0000256" key="7">
    <source>
        <dbReference type="ARBA" id="ARBA00022764"/>
    </source>
</evidence>
<comment type="similarity">
    <text evidence="2">Belongs to the MerP family.</text>
</comment>
<evidence type="ECO:0000313" key="14">
    <source>
        <dbReference type="Proteomes" id="UP001465331"/>
    </source>
</evidence>
<dbReference type="CDD" id="cd00371">
    <property type="entry name" value="HMA"/>
    <property type="match status" value="1"/>
</dbReference>
<comment type="subcellular location">
    <subcellularLocation>
        <location evidence="1 10">Periplasm</location>
    </subcellularLocation>
</comment>
<dbReference type="NCBIfam" id="TIGR02052">
    <property type="entry name" value="MerP"/>
    <property type="match status" value="1"/>
</dbReference>
<dbReference type="Proteomes" id="UP001465331">
    <property type="component" value="Unassembled WGS sequence"/>
</dbReference>
<reference evidence="13 14" key="1">
    <citation type="submission" date="2024-06" db="EMBL/GenBank/DDBJ databases">
        <authorList>
            <person name="Li Z."/>
            <person name="Jiang Y."/>
        </authorList>
    </citation>
    <scope>NUCLEOTIDE SEQUENCE [LARGE SCALE GENOMIC DNA]</scope>
    <source>
        <strain evidence="13 14">HSW-8</strain>
    </source>
</reference>
<evidence type="ECO:0000256" key="4">
    <source>
        <dbReference type="ARBA" id="ARBA00022466"/>
    </source>
</evidence>
<evidence type="ECO:0000256" key="5">
    <source>
        <dbReference type="ARBA" id="ARBA00022723"/>
    </source>
</evidence>
<organism evidence="13 14">
    <name type="scientific">Sinimarinibacterium thermocellulolyticum</name>
    <dbReference type="NCBI Taxonomy" id="3170016"/>
    <lineage>
        <taxon>Bacteria</taxon>
        <taxon>Pseudomonadati</taxon>
        <taxon>Pseudomonadota</taxon>
        <taxon>Gammaproteobacteria</taxon>
        <taxon>Nevskiales</taxon>
        <taxon>Nevskiaceae</taxon>
        <taxon>Sinimarinibacterium</taxon>
    </lineage>
</organism>
<feature type="chain" id="PRO_5046789258" description="Periplasmic mercury ion-binding protein" evidence="11">
    <location>
        <begin position="23"/>
        <end position="97"/>
    </location>
</feature>
<dbReference type="Gene3D" id="3.30.70.100">
    <property type="match status" value="1"/>
</dbReference>
<comment type="function">
    <text evidence="9 10">Involved in mercury resistance. Acts as a mercury scavenger that specifically binds to a mercuric ion in the periplasm and probably passes it to the cytoplasmic mercuric reductase MerA via the mercuric transport protein MerT.</text>
</comment>
<dbReference type="EMBL" id="JBEPIJ010000014">
    <property type="protein sequence ID" value="MES0874732.1"/>
    <property type="molecule type" value="Genomic_DNA"/>
</dbReference>
<dbReference type="InterPro" id="IPR006121">
    <property type="entry name" value="HMA_dom"/>
</dbReference>
<dbReference type="InterPro" id="IPR001802">
    <property type="entry name" value="MerP/CopZ"/>
</dbReference>
<dbReference type="InterPro" id="IPR036163">
    <property type="entry name" value="HMA_dom_sf"/>
</dbReference>
<keyword evidence="4 10" id="KW-0475">Mercuric resistance</keyword>
<dbReference type="InterPro" id="IPR017969">
    <property type="entry name" value="Heavy-metal-associated_CS"/>
</dbReference>
<dbReference type="PANTHER" id="PTHR46594:SF4">
    <property type="entry name" value="P-TYPE CATION-TRANSPORTING ATPASE"/>
    <property type="match status" value="1"/>
</dbReference>
<evidence type="ECO:0000256" key="10">
    <source>
        <dbReference type="RuleBase" id="RU361212"/>
    </source>
</evidence>
<evidence type="ECO:0000256" key="9">
    <source>
        <dbReference type="ARBA" id="ARBA00045344"/>
    </source>
</evidence>
<keyword evidence="5 10" id="KW-0479">Metal-binding</keyword>
<evidence type="ECO:0000256" key="1">
    <source>
        <dbReference type="ARBA" id="ARBA00004418"/>
    </source>
</evidence>
<evidence type="ECO:0000313" key="13">
    <source>
        <dbReference type="EMBL" id="MES0874732.1"/>
    </source>
</evidence>
<accession>A0ABV2ABY7</accession>
<sequence>MKKLLAWSCVALALASSAPLIAATKTVTLSVPGMNCAACPITVKKALSKVPGVAKTDVNLDKREATVTFDDARTNVEALMRATQDAGYPSTVTESAN</sequence>
<proteinExistence type="inferred from homology"/>
<feature type="signal peptide" evidence="11">
    <location>
        <begin position="1"/>
        <end position="22"/>
    </location>
</feature>
<evidence type="ECO:0000259" key="12">
    <source>
        <dbReference type="PROSITE" id="PS50846"/>
    </source>
</evidence>
<evidence type="ECO:0000256" key="11">
    <source>
        <dbReference type="SAM" id="SignalP"/>
    </source>
</evidence>
<dbReference type="PRINTS" id="PR00946">
    <property type="entry name" value="HGSCAVENGER"/>
</dbReference>
<comment type="caution">
    <text evidence="13">The sequence shown here is derived from an EMBL/GenBank/DDBJ whole genome shotgun (WGS) entry which is preliminary data.</text>
</comment>
<protein>
    <recommendedName>
        <fullName evidence="10">Periplasmic mercury ion-binding protein</fullName>
    </recommendedName>
</protein>
<dbReference type="InterPro" id="IPR011795">
    <property type="entry name" value="MerP"/>
</dbReference>
<name>A0ABV2ABY7_9GAMM</name>
<evidence type="ECO:0000256" key="8">
    <source>
        <dbReference type="ARBA" id="ARBA00022914"/>
    </source>
</evidence>
<dbReference type="Pfam" id="PF00403">
    <property type="entry name" value="HMA"/>
    <property type="match status" value="1"/>
</dbReference>
<dbReference type="PANTHER" id="PTHR46594">
    <property type="entry name" value="P-TYPE CATION-TRANSPORTING ATPASE"/>
    <property type="match status" value="1"/>
</dbReference>
<evidence type="ECO:0000256" key="3">
    <source>
        <dbReference type="ARBA" id="ARBA00011245"/>
    </source>
</evidence>
<dbReference type="SUPFAM" id="SSF55008">
    <property type="entry name" value="HMA, heavy metal-associated domain"/>
    <property type="match status" value="1"/>
</dbReference>
<evidence type="ECO:0000256" key="6">
    <source>
        <dbReference type="ARBA" id="ARBA00022729"/>
    </source>
</evidence>
<keyword evidence="14" id="KW-1185">Reference proteome</keyword>
<keyword evidence="6 11" id="KW-0732">Signal</keyword>
<keyword evidence="8 10" id="KW-0476">Mercury</keyword>